<dbReference type="OrthoDB" id="6617422at2759"/>
<keyword evidence="1" id="KW-0812">Transmembrane</keyword>
<reference evidence="2" key="1">
    <citation type="submission" date="2020-07" db="EMBL/GenBank/DDBJ databases">
        <authorList>
            <person name="Nazaruddin N."/>
        </authorList>
    </citation>
    <scope>NUCLEOTIDE SEQUENCE</scope>
</reference>
<keyword evidence="1" id="KW-0472">Membrane</keyword>
<dbReference type="Proteomes" id="UP000752696">
    <property type="component" value="Unassembled WGS sequence"/>
</dbReference>
<gene>
    <name evidence="2" type="ORF">MHI_LOCUS129718</name>
</gene>
<evidence type="ECO:0000313" key="2">
    <source>
        <dbReference type="EMBL" id="CAD1469499.1"/>
    </source>
</evidence>
<proteinExistence type="predicted"/>
<evidence type="ECO:0000256" key="1">
    <source>
        <dbReference type="SAM" id="Phobius"/>
    </source>
</evidence>
<comment type="caution">
    <text evidence="2">The sequence shown here is derived from an EMBL/GenBank/DDBJ whole genome shotgun (WGS) entry which is preliminary data.</text>
</comment>
<sequence>INLQDKKVFEIASDNKDYDEENENEMIKSKDLINLNLYTENESRYEPLHSYVDNYNKREIMNKIQYTNIFFHPESNTWETYNVEENNIPFIAGFKEDLDKANTQNLYKELFRRKYDKENNFSFSKIANVVSNINKNKRSIFANHMFEENITYTDTEPGEDAYDYNQFKKEYEEQIEKYINSNKTVNFTDEKKLEEHPKVVLQKLIDFKNCTNITGEFNIKPLNCLIYNYEQQKDKPTFKRLLQKIYLTIKIWFLIYVCVAIPCWCHKGWCCWCFRFKFCFPKKRILFAKKYYANNPPGVFRQIQIKKEEKKKPIRYEPTIFEEDIYEKLGAEIKNI</sequence>
<organism evidence="2 3">
    <name type="scientific">Heterotrigona itama</name>
    <dbReference type="NCBI Taxonomy" id="395501"/>
    <lineage>
        <taxon>Eukaryota</taxon>
        <taxon>Metazoa</taxon>
        <taxon>Ecdysozoa</taxon>
        <taxon>Arthropoda</taxon>
        <taxon>Hexapoda</taxon>
        <taxon>Insecta</taxon>
        <taxon>Pterygota</taxon>
        <taxon>Neoptera</taxon>
        <taxon>Endopterygota</taxon>
        <taxon>Hymenoptera</taxon>
        <taxon>Apocrita</taxon>
        <taxon>Aculeata</taxon>
        <taxon>Apoidea</taxon>
        <taxon>Anthophila</taxon>
        <taxon>Apidae</taxon>
        <taxon>Heterotrigona</taxon>
    </lineage>
</organism>
<dbReference type="EMBL" id="CAJDYZ010002542">
    <property type="protein sequence ID" value="CAD1469499.1"/>
    <property type="molecule type" value="Genomic_DNA"/>
</dbReference>
<dbReference type="AlphaFoldDB" id="A0A6V7GWC4"/>
<protein>
    <submittedName>
        <fullName evidence="2">Uncharacterized protein</fullName>
    </submittedName>
</protein>
<name>A0A6V7GWC4_9HYME</name>
<feature type="transmembrane region" description="Helical" evidence="1">
    <location>
        <begin position="245"/>
        <end position="269"/>
    </location>
</feature>
<keyword evidence="1" id="KW-1133">Transmembrane helix</keyword>
<feature type="non-terminal residue" evidence="2">
    <location>
        <position position="336"/>
    </location>
</feature>
<keyword evidence="3" id="KW-1185">Reference proteome</keyword>
<evidence type="ECO:0000313" key="3">
    <source>
        <dbReference type="Proteomes" id="UP000752696"/>
    </source>
</evidence>
<accession>A0A6V7GWC4</accession>